<feature type="transmembrane region" description="Helical" evidence="3">
    <location>
        <begin position="12"/>
        <end position="38"/>
    </location>
</feature>
<dbReference type="Pfam" id="PF00990">
    <property type="entry name" value="GGDEF"/>
    <property type="match status" value="1"/>
</dbReference>
<dbReference type="InterPro" id="IPR029787">
    <property type="entry name" value="Nucleotide_cyclase"/>
</dbReference>
<dbReference type="eggNOG" id="COG3706">
    <property type="taxonomic scope" value="Bacteria"/>
</dbReference>
<dbReference type="Proteomes" id="UP000006786">
    <property type="component" value="Unassembled WGS sequence"/>
</dbReference>
<sequence>MRALFDRFYKLRLWAQALIVTAFAVASADLLTLFFYAIFFSDRLALDIVLTAIITVLVAYPTSYVFLSKTATVARLAAELDKAATTDFLTGLRNRRDFMQAAQDEIDRTDGSAGAVLFVDIDHFKQINDQFGHAEGDRVLVLVAEAIRASVRETDIAARVGGEEFAIFMPGADLPTARRVSERIWLNCRLVARGTDRGGITTTVSIGLSLHRVSQSLDDLLKEADSLLYKAKKAGRDRVVHTLPHEVVA</sequence>
<dbReference type="InterPro" id="IPR050469">
    <property type="entry name" value="Diguanylate_Cyclase"/>
</dbReference>
<dbReference type="PANTHER" id="PTHR45138:SF9">
    <property type="entry name" value="DIGUANYLATE CYCLASE DGCM-RELATED"/>
    <property type="match status" value="1"/>
</dbReference>
<gene>
    <name evidence="5" type="ORF">NA2_05783</name>
</gene>
<dbReference type="InterPro" id="IPR000160">
    <property type="entry name" value="GGDEF_dom"/>
</dbReference>
<dbReference type="EMBL" id="AMRM01000005">
    <property type="protein sequence ID" value="EKF19827.1"/>
    <property type="molecule type" value="Genomic_DNA"/>
</dbReference>
<dbReference type="SUPFAM" id="SSF55073">
    <property type="entry name" value="Nucleotide cyclase"/>
    <property type="match status" value="1"/>
</dbReference>
<reference evidence="5 6" key="1">
    <citation type="journal article" date="2012" name="J. Bacteriol.">
        <title>Genome Sequence of Nitratireductor pacificus Type Strain pht-3B.</title>
        <authorList>
            <person name="Lai Q."/>
            <person name="Li G."/>
            <person name="Shao Z."/>
        </authorList>
    </citation>
    <scope>NUCLEOTIDE SEQUENCE [LARGE SCALE GENOMIC DNA]</scope>
    <source>
        <strain evidence="6">pht-3B</strain>
    </source>
</reference>
<protein>
    <recommendedName>
        <fullName evidence="1">diguanylate cyclase</fullName>
        <ecNumber evidence="1">2.7.7.65</ecNumber>
    </recommendedName>
</protein>
<dbReference type="RefSeq" id="WP_008595240.1">
    <property type="nucleotide sequence ID" value="NZ_AMRM01000005.1"/>
</dbReference>
<dbReference type="PROSITE" id="PS50887">
    <property type="entry name" value="GGDEF"/>
    <property type="match status" value="1"/>
</dbReference>
<evidence type="ECO:0000313" key="5">
    <source>
        <dbReference type="EMBL" id="EKF19827.1"/>
    </source>
</evidence>
<evidence type="ECO:0000313" key="6">
    <source>
        <dbReference type="Proteomes" id="UP000006786"/>
    </source>
</evidence>
<dbReference type="NCBIfam" id="TIGR00254">
    <property type="entry name" value="GGDEF"/>
    <property type="match status" value="1"/>
</dbReference>
<dbReference type="EC" id="2.7.7.65" evidence="1"/>
<name>K2MR34_9HYPH</name>
<keyword evidence="3" id="KW-0472">Membrane</keyword>
<dbReference type="InterPro" id="IPR043128">
    <property type="entry name" value="Rev_trsase/Diguanyl_cyclase"/>
</dbReference>
<feature type="transmembrane region" description="Helical" evidence="3">
    <location>
        <begin position="44"/>
        <end position="67"/>
    </location>
</feature>
<dbReference type="STRING" id="391937.NA2_05783"/>
<dbReference type="GO" id="GO:1902201">
    <property type="term" value="P:negative regulation of bacterial-type flagellum-dependent cell motility"/>
    <property type="evidence" value="ECO:0007669"/>
    <property type="project" value="TreeGrafter"/>
</dbReference>
<evidence type="ECO:0000259" key="4">
    <source>
        <dbReference type="PROSITE" id="PS50887"/>
    </source>
</evidence>
<evidence type="ECO:0000256" key="2">
    <source>
        <dbReference type="ARBA" id="ARBA00034247"/>
    </source>
</evidence>
<keyword evidence="6" id="KW-1185">Reference proteome</keyword>
<dbReference type="GO" id="GO:0005886">
    <property type="term" value="C:plasma membrane"/>
    <property type="evidence" value="ECO:0007669"/>
    <property type="project" value="TreeGrafter"/>
</dbReference>
<dbReference type="PANTHER" id="PTHR45138">
    <property type="entry name" value="REGULATORY COMPONENTS OF SENSORY TRANSDUCTION SYSTEM"/>
    <property type="match status" value="1"/>
</dbReference>
<evidence type="ECO:0000256" key="1">
    <source>
        <dbReference type="ARBA" id="ARBA00012528"/>
    </source>
</evidence>
<dbReference type="FunFam" id="3.30.70.270:FF:000001">
    <property type="entry name" value="Diguanylate cyclase domain protein"/>
    <property type="match status" value="1"/>
</dbReference>
<feature type="domain" description="GGDEF" evidence="4">
    <location>
        <begin position="112"/>
        <end position="244"/>
    </location>
</feature>
<dbReference type="CDD" id="cd01949">
    <property type="entry name" value="GGDEF"/>
    <property type="match status" value="1"/>
</dbReference>
<keyword evidence="3" id="KW-1133">Transmembrane helix</keyword>
<dbReference type="Gene3D" id="3.30.70.270">
    <property type="match status" value="1"/>
</dbReference>
<organism evidence="5 6">
    <name type="scientific">Nitratireductor pacificus pht-3B</name>
    <dbReference type="NCBI Taxonomy" id="391937"/>
    <lineage>
        <taxon>Bacteria</taxon>
        <taxon>Pseudomonadati</taxon>
        <taxon>Pseudomonadota</taxon>
        <taxon>Alphaproteobacteria</taxon>
        <taxon>Hyphomicrobiales</taxon>
        <taxon>Phyllobacteriaceae</taxon>
        <taxon>Nitratireductor</taxon>
    </lineage>
</organism>
<comment type="catalytic activity">
    <reaction evidence="2">
        <text>2 GTP = 3',3'-c-di-GMP + 2 diphosphate</text>
        <dbReference type="Rhea" id="RHEA:24898"/>
        <dbReference type="ChEBI" id="CHEBI:33019"/>
        <dbReference type="ChEBI" id="CHEBI:37565"/>
        <dbReference type="ChEBI" id="CHEBI:58805"/>
        <dbReference type="EC" id="2.7.7.65"/>
    </reaction>
</comment>
<dbReference type="GO" id="GO:0052621">
    <property type="term" value="F:diguanylate cyclase activity"/>
    <property type="evidence" value="ECO:0007669"/>
    <property type="project" value="UniProtKB-EC"/>
</dbReference>
<dbReference type="AlphaFoldDB" id="K2MR34"/>
<proteinExistence type="predicted"/>
<accession>K2MR34</accession>
<dbReference type="SMART" id="SM00267">
    <property type="entry name" value="GGDEF"/>
    <property type="match status" value="1"/>
</dbReference>
<keyword evidence="3" id="KW-0812">Transmembrane</keyword>
<evidence type="ECO:0000256" key="3">
    <source>
        <dbReference type="SAM" id="Phobius"/>
    </source>
</evidence>
<dbReference type="GO" id="GO:0043709">
    <property type="term" value="P:cell adhesion involved in single-species biofilm formation"/>
    <property type="evidence" value="ECO:0007669"/>
    <property type="project" value="TreeGrafter"/>
</dbReference>
<dbReference type="PATRIC" id="fig|391937.3.peg.1189"/>
<dbReference type="OrthoDB" id="9812260at2"/>
<comment type="caution">
    <text evidence="5">The sequence shown here is derived from an EMBL/GenBank/DDBJ whole genome shotgun (WGS) entry which is preliminary data.</text>
</comment>